<feature type="region of interest" description="Disordered" evidence="6">
    <location>
        <begin position="57"/>
        <end position="76"/>
    </location>
</feature>
<dbReference type="PANTHER" id="PTHR44042:SF41">
    <property type="entry name" value="DUPLICATED HOMEODOMAIN-LIKE SUPERFAMILY PROTEIN-RELATED"/>
    <property type="match status" value="1"/>
</dbReference>
<evidence type="ECO:0000256" key="5">
    <source>
        <dbReference type="ARBA" id="ARBA00023242"/>
    </source>
</evidence>
<feature type="region of interest" description="Disordered" evidence="6">
    <location>
        <begin position="81"/>
        <end position="102"/>
    </location>
</feature>
<dbReference type="InterPro" id="IPR009057">
    <property type="entry name" value="Homeodomain-like_sf"/>
</dbReference>
<feature type="domain" description="SANT" evidence="8">
    <location>
        <begin position="122"/>
        <end position="170"/>
    </location>
</feature>
<dbReference type="SUPFAM" id="SSF46689">
    <property type="entry name" value="Homeodomain-like"/>
    <property type="match status" value="1"/>
</dbReference>
<dbReference type="PROSITE" id="PS51293">
    <property type="entry name" value="SANT"/>
    <property type="match status" value="1"/>
</dbReference>
<keyword evidence="4" id="KW-0804">Transcription</keyword>
<evidence type="ECO:0000256" key="6">
    <source>
        <dbReference type="SAM" id="MobiDB-lite"/>
    </source>
</evidence>
<reference evidence="10" key="1">
    <citation type="submission" date="2021-01" db="EMBL/GenBank/DDBJ databases">
        <authorList>
            <person name="Corre E."/>
            <person name="Pelletier E."/>
            <person name="Niang G."/>
            <person name="Scheremetjew M."/>
            <person name="Finn R."/>
            <person name="Kale V."/>
            <person name="Holt S."/>
            <person name="Cochrane G."/>
            <person name="Meng A."/>
            <person name="Brown T."/>
            <person name="Cohen L."/>
        </authorList>
    </citation>
    <scope>NUCLEOTIDE SEQUENCE</scope>
    <source>
        <strain evidence="10">CCMP1320</strain>
    </source>
</reference>
<keyword evidence="2" id="KW-0805">Transcription regulation</keyword>
<dbReference type="AlphaFoldDB" id="A0A7S3R514"/>
<evidence type="ECO:0000313" key="10">
    <source>
        <dbReference type="EMBL" id="CAE0502810.1"/>
    </source>
</evidence>
<comment type="subcellular location">
    <subcellularLocation>
        <location evidence="1">Nucleus</location>
    </subcellularLocation>
</comment>
<dbReference type="InterPro" id="IPR001005">
    <property type="entry name" value="SANT/Myb"/>
</dbReference>
<protein>
    <submittedName>
        <fullName evidence="10">Uncharacterized protein</fullName>
    </submittedName>
</protein>
<evidence type="ECO:0000256" key="2">
    <source>
        <dbReference type="ARBA" id="ARBA00023015"/>
    </source>
</evidence>
<dbReference type="CDD" id="cd00167">
    <property type="entry name" value="SANT"/>
    <property type="match status" value="1"/>
</dbReference>
<evidence type="ECO:0000259" key="8">
    <source>
        <dbReference type="PROSITE" id="PS51293"/>
    </source>
</evidence>
<evidence type="ECO:0000256" key="3">
    <source>
        <dbReference type="ARBA" id="ARBA00023125"/>
    </source>
</evidence>
<accession>A0A7S3R514</accession>
<sequence>MKGSSWTFAESKALEVSLAAHYNKSDRWERVQACLPDKSFEDMELYLQQLEDDIKSIEDGTTPLPPYAPLPQPPQCLKDESAAAQRLPPAPKKSRTDCNGGSSSAAAAAAAAAADRKKGVPWTEEEHKLFLQGLAKFGKGDWRNIARTFVMTRTPTQVASHAQKYFIRLNSQNNKKDKRRASIHDITH</sequence>
<dbReference type="PROSITE" id="PS50090">
    <property type="entry name" value="MYB_LIKE"/>
    <property type="match status" value="1"/>
</dbReference>
<feature type="domain" description="Myb-like" evidence="7">
    <location>
        <begin position="114"/>
        <end position="166"/>
    </location>
</feature>
<evidence type="ECO:0000256" key="1">
    <source>
        <dbReference type="ARBA" id="ARBA00004123"/>
    </source>
</evidence>
<name>A0A7S3R514_DUNTE</name>
<dbReference type="InterPro" id="IPR006447">
    <property type="entry name" value="Myb_dom_plants"/>
</dbReference>
<dbReference type="Gene3D" id="1.10.10.60">
    <property type="entry name" value="Homeodomain-like"/>
    <property type="match status" value="2"/>
</dbReference>
<dbReference type="InterPro" id="IPR017930">
    <property type="entry name" value="Myb_dom"/>
</dbReference>
<dbReference type="InterPro" id="IPR017884">
    <property type="entry name" value="SANT_dom"/>
</dbReference>
<evidence type="ECO:0000256" key="4">
    <source>
        <dbReference type="ARBA" id="ARBA00023163"/>
    </source>
</evidence>
<evidence type="ECO:0000259" key="9">
    <source>
        <dbReference type="PROSITE" id="PS51294"/>
    </source>
</evidence>
<dbReference type="Pfam" id="PF00249">
    <property type="entry name" value="Myb_DNA-binding"/>
    <property type="match status" value="1"/>
</dbReference>
<gene>
    <name evidence="10" type="ORF">DTER00134_LOCUS17883</name>
</gene>
<feature type="domain" description="HTH myb-type" evidence="9">
    <location>
        <begin position="114"/>
        <end position="170"/>
    </location>
</feature>
<keyword evidence="3" id="KW-0238">DNA-binding</keyword>
<organism evidence="10">
    <name type="scientific">Dunaliella tertiolecta</name>
    <name type="common">Green alga</name>
    <dbReference type="NCBI Taxonomy" id="3047"/>
    <lineage>
        <taxon>Eukaryota</taxon>
        <taxon>Viridiplantae</taxon>
        <taxon>Chlorophyta</taxon>
        <taxon>core chlorophytes</taxon>
        <taxon>Chlorophyceae</taxon>
        <taxon>CS clade</taxon>
        <taxon>Chlamydomonadales</taxon>
        <taxon>Dunaliellaceae</taxon>
        <taxon>Dunaliella</taxon>
    </lineage>
</organism>
<proteinExistence type="predicted"/>
<dbReference type="NCBIfam" id="TIGR01557">
    <property type="entry name" value="myb_SHAQKYF"/>
    <property type="match status" value="1"/>
</dbReference>
<dbReference type="PROSITE" id="PS51294">
    <property type="entry name" value="HTH_MYB"/>
    <property type="match status" value="1"/>
</dbReference>
<dbReference type="GO" id="GO:0005634">
    <property type="term" value="C:nucleus"/>
    <property type="evidence" value="ECO:0007669"/>
    <property type="project" value="UniProtKB-SubCell"/>
</dbReference>
<dbReference type="EMBL" id="HBIP01029593">
    <property type="protein sequence ID" value="CAE0502810.1"/>
    <property type="molecule type" value="Transcribed_RNA"/>
</dbReference>
<feature type="compositionally biased region" description="Pro residues" evidence="6">
    <location>
        <begin position="63"/>
        <end position="74"/>
    </location>
</feature>
<evidence type="ECO:0000259" key="7">
    <source>
        <dbReference type="PROSITE" id="PS50090"/>
    </source>
</evidence>
<dbReference type="GO" id="GO:0003677">
    <property type="term" value="F:DNA binding"/>
    <property type="evidence" value="ECO:0007669"/>
    <property type="project" value="UniProtKB-KW"/>
</dbReference>
<dbReference type="FunFam" id="1.10.10.60:FF:000009">
    <property type="entry name" value="transcription factor MYB1R1"/>
    <property type="match status" value="1"/>
</dbReference>
<dbReference type="SMART" id="SM00717">
    <property type="entry name" value="SANT"/>
    <property type="match status" value="2"/>
</dbReference>
<dbReference type="PANTHER" id="PTHR44042">
    <property type="entry name" value="DUPLICATED HOMEODOMAIN-LIKE SUPERFAMILY PROTEIN-RELATED"/>
    <property type="match status" value="1"/>
</dbReference>
<keyword evidence="5" id="KW-0539">Nucleus</keyword>